<name>A0A9W9FCJ8_9EURO</name>
<proteinExistence type="predicted"/>
<organism evidence="1 2">
    <name type="scientific">Penicillium angulare</name>
    <dbReference type="NCBI Taxonomy" id="116970"/>
    <lineage>
        <taxon>Eukaryota</taxon>
        <taxon>Fungi</taxon>
        <taxon>Dikarya</taxon>
        <taxon>Ascomycota</taxon>
        <taxon>Pezizomycotina</taxon>
        <taxon>Eurotiomycetes</taxon>
        <taxon>Eurotiomycetidae</taxon>
        <taxon>Eurotiales</taxon>
        <taxon>Aspergillaceae</taxon>
        <taxon>Penicillium</taxon>
    </lineage>
</organism>
<dbReference type="Proteomes" id="UP001149165">
    <property type="component" value="Unassembled WGS sequence"/>
</dbReference>
<dbReference type="EMBL" id="JAPQKH010000005">
    <property type="protein sequence ID" value="KAJ5097703.1"/>
    <property type="molecule type" value="Genomic_DNA"/>
</dbReference>
<dbReference type="AlphaFoldDB" id="A0A9W9FCJ8"/>
<accession>A0A9W9FCJ8</accession>
<dbReference type="Gene3D" id="3.50.50.60">
    <property type="entry name" value="FAD/NAD(P)-binding domain"/>
    <property type="match status" value="1"/>
</dbReference>
<dbReference type="OrthoDB" id="68575at2759"/>
<dbReference type="Gene3D" id="1.10.405.20">
    <property type="match status" value="1"/>
</dbReference>
<comment type="caution">
    <text evidence="1">The sequence shown here is derived from an EMBL/GenBank/DDBJ whole genome shotgun (WGS) entry which is preliminary data.</text>
</comment>
<reference evidence="1" key="1">
    <citation type="submission" date="2022-11" db="EMBL/GenBank/DDBJ databases">
        <authorList>
            <person name="Petersen C."/>
        </authorList>
    </citation>
    <scope>NUCLEOTIDE SEQUENCE</scope>
    <source>
        <strain evidence="1">IBT 30069</strain>
    </source>
</reference>
<evidence type="ECO:0000313" key="2">
    <source>
        <dbReference type="Proteomes" id="UP001149165"/>
    </source>
</evidence>
<dbReference type="InterPro" id="IPR036188">
    <property type="entry name" value="FAD/NAD-bd_sf"/>
</dbReference>
<gene>
    <name evidence="1" type="ORF">N7456_008424</name>
</gene>
<reference evidence="1" key="2">
    <citation type="journal article" date="2023" name="IMA Fungus">
        <title>Comparative genomic study of the Penicillium genus elucidates a diverse pangenome and 15 lateral gene transfer events.</title>
        <authorList>
            <person name="Petersen C."/>
            <person name="Sorensen T."/>
            <person name="Nielsen M.R."/>
            <person name="Sondergaard T.E."/>
            <person name="Sorensen J.L."/>
            <person name="Fitzpatrick D.A."/>
            <person name="Frisvad J.C."/>
            <person name="Nielsen K.L."/>
        </authorList>
    </citation>
    <scope>NUCLEOTIDE SEQUENCE</scope>
    <source>
        <strain evidence="1">IBT 30069</strain>
    </source>
</reference>
<evidence type="ECO:0000313" key="1">
    <source>
        <dbReference type="EMBL" id="KAJ5097703.1"/>
    </source>
</evidence>
<protein>
    <submittedName>
        <fullName evidence="1">Uncharacterized protein</fullName>
    </submittedName>
</protein>
<keyword evidence="2" id="KW-1185">Reference proteome</keyword>
<sequence length="136" mass="15078">MFDFKTREQLVTPNEEEVHAAFEKFITIQSRYPDLSLGYMLPDPVPDDLTMPASEFIRKYGLGDAVGTIASFGQHVGLFLDLAALYTFKHFSLDLIDALKHGFIRTAFANNSAIYGAAQKKLEGDVLLSSTIISTN</sequence>